<reference evidence="1 2" key="1">
    <citation type="journal article" date="2018" name="Biotechnol. Adv.">
        <title>Improved genomic resources and new bioinformatic workflow for the carcinogenic parasite Clonorchis sinensis: Biotechnological implications.</title>
        <authorList>
            <person name="Wang D."/>
            <person name="Korhonen P.K."/>
            <person name="Gasser R.B."/>
            <person name="Young N.D."/>
        </authorList>
    </citation>
    <scope>NUCLEOTIDE SEQUENCE [LARGE SCALE GENOMIC DNA]</scope>
    <source>
        <strain evidence="1">Cs-k2</strain>
    </source>
</reference>
<comment type="caution">
    <text evidence="1">The sequence shown here is derived from an EMBL/GenBank/DDBJ whole genome shotgun (WGS) entry which is preliminary data.</text>
</comment>
<gene>
    <name evidence="1" type="ORF">CSKR_105874</name>
</gene>
<reference evidence="1 2" key="2">
    <citation type="journal article" date="2021" name="Genomics">
        <title>High-quality reference genome for Clonorchis sinensis.</title>
        <authorList>
            <person name="Young N.D."/>
            <person name="Stroehlein A.J."/>
            <person name="Kinkar L."/>
            <person name="Wang T."/>
            <person name="Sohn W.M."/>
            <person name="Chang B.C.H."/>
            <person name="Kaur P."/>
            <person name="Weisz D."/>
            <person name="Dudchenko O."/>
            <person name="Aiden E.L."/>
            <person name="Korhonen P.K."/>
            <person name="Gasser R.B."/>
        </authorList>
    </citation>
    <scope>NUCLEOTIDE SEQUENCE [LARGE SCALE GENOMIC DNA]</scope>
    <source>
        <strain evidence="1">Cs-k2</strain>
    </source>
</reference>
<evidence type="ECO:0000313" key="2">
    <source>
        <dbReference type="Proteomes" id="UP000286415"/>
    </source>
</evidence>
<protein>
    <submittedName>
        <fullName evidence="1">Uncharacterized protein</fullName>
    </submittedName>
</protein>
<accession>A0A3R7DPH7</accession>
<keyword evidence="2" id="KW-1185">Reference proteome</keyword>
<feature type="non-terminal residue" evidence="1">
    <location>
        <position position="1"/>
    </location>
</feature>
<organism evidence="1 2">
    <name type="scientific">Clonorchis sinensis</name>
    <name type="common">Chinese liver fluke</name>
    <dbReference type="NCBI Taxonomy" id="79923"/>
    <lineage>
        <taxon>Eukaryota</taxon>
        <taxon>Metazoa</taxon>
        <taxon>Spiralia</taxon>
        <taxon>Lophotrochozoa</taxon>
        <taxon>Platyhelminthes</taxon>
        <taxon>Trematoda</taxon>
        <taxon>Digenea</taxon>
        <taxon>Opisthorchiida</taxon>
        <taxon>Opisthorchiata</taxon>
        <taxon>Opisthorchiidae</taxon>
        <taxon>Clonorchis</taxon>
    </lineage>
</organism>
<dbReference type="EMBL" id="NIRI02000005">
    <property type="protein sequence ID" value="KAG5454935.1"/>
    <property type="molecule type" value="Genomic_DNA"/>
</dbReference>
<dbReference type="InParanoid" id="A0A3R7DPH7"/>
<evidence type="ECO:0000313" key="1">
    <source>
        <dbReference type="EMBL" id="KAG5454935.1"/>
    </source>
</evidence>
<dbReference type="Proteomes" id="UP000286415">
    <property type="component" value="Unassembled WGS sequence"/>
</dbReference>
<dbReference type="AlphaFoldDB" id="A0A3R7DPH7"/>
<name>A0A3R7DPH7_CLOSI</name>
<proteinExistence type="predicted"/>
<sequence length="200" mass="22642">PEFLNDGVTIDIRDRDFRPNFPGRSGTIFLQRTDSTKKASKSALNWVLDVTADAKSSLDPMRLSPIQEAFKALKSPNSKRYCYTGSRLSLKFPGSVFLSFSGYCSPEKRKRKKGVALFLTFPSRDSKLASKRRVFLPCTRRVLYGSEVKILLTKPCSNKAKVRNRPARSQRYSREMGQAPRDSFHGSQQPFLQQLVGQAQ</sequence>